<evidence type="ECO:0000256" key="14">
    <source>
        <dbReference type="SAM" id="Coils"/>
    </source>
</evidence>
<accession>A0A0G0DAA6</accession>
<evidence type="ECO:0000256" key="11">
    <source>
        <dbReference type="ARBA" id="ARBA00037847"/>
    </source>
</evidence>
<evidence type="ECO:0000256" key="10">
    <source>
        <dbReference type="ARBA" id="ARBA00025198"/>
    </source>
</evidence>
<evidence type="ECO:0000256" key="8">
    <source>
        <dbReference type="ARBA" id="ARBA00023136"/>
    </source>
</evidence>
<gene>
    <name evidence="12" type="primary">atpF</name>
    <name evidence="15" type="ORF">UR88_C0014G0005</name>
</gene>
<evidence type="ECO:0000256" key="9">
    <source>
        <dbReference type="ARBA" id="ARBA00023310"/>
    </source>
</evidence>
<comment type="subunit">
    <text evidence="12">F-type ATPases have 2 components, F(1) - the catalytic core - and F(0) - the membrane proton channel. F(1) has five subunits: alpha(3), beta(3), gamma(1), delta(1), epsilon(1). F(0) has three main subunits: a(1), b(2) and c(10-14). The alpha and beta chains form an alternating ring which encloses part of the gamma chain. F(1) is attached to F(0) by a central stalk formed by the gamma and epsilon chains, while a peripheral stalk is formed by the delta and b chains.</text>
</comment>
<comment type="caution">
    <text evidence="15">The sequence shown here is derived from an EMBL/GenBank/DDBJ whole genome shotgun (WGS) entry which is preliminary data.</text>
</comment>
<keyword evidence="6 12" id="KW-1133">Transmembrane helix</keyword>
<dbReference type="InterPro" id="IPR050059">
    <property type="entry name" value="ATP_synthase_B_chain"/>
</dbReference>
<dbReference type="GO" id="GO:0045259">
    <property type="term" value="C:proton-transporting ATP synthase complex"/>
    <property type="evidence" value="ECO:0007669"/>
    <property type="project" value="UniProtKB-KW"/>
</dbReference>
<comment type="subcellular location">
    <subcellularLocation>
        <location evidence="12">Cell membrane</location>
        <topology evidence="12">Single-pass membrane protein</topology>
    </subcellularLocation>
    <subcellularLocation>
        <location evidence="11">Endomembrane system</location>
        <topology evidence="11">Single-pass membrane protein</topology>
    </subcellularLocation>
</comment>
<evidence type="ECO:0000256" key="4">
    <source>
        <dbReference type="ARBA" id="ARBA00022692"/>
    </source>
</evidence>
<keyword evidence="7 12" id="KW-0406">Ion transport</keyword>
<feature type="transmembrane region" description="Helical" evidence="12">
    <location>
        <begin position="12"/>
        <end position="34"/>
    </location>
</feature>
<dbReference type="GO" id="GO:0046961">
    <property type="term" value="F:proton-transporting ATPase activity, rotational mechanism"/>
    <property type="evidence" value="ECO:0007669"/>
    <property type="project" value="TreeGrafter"/>
</dbReference>
<dbReference type="PANTHER" id="PTHR33445:SF2">
    <property type="entry name" value="ATP SYNTHASE SUBUNIT B', CHLOROPLASTIC"/>
    <property type="match status" value="1"/>
</dbReference>
<dbReference type="HAMAP" id="MF_01398">
    <property type="entry name" value="ATP_synth_b_bprime"/>
    <property type="match status" value="1"/>
</dbReference>
<evidence type="ECO:0000256" key="6">
    <source>
        <dbReference type="ARBA" id="ARBA00022989"/>
    </source>
</evidence>
<dbReference type="NCBIfam" id="TIGR01144">
    <property type="entry name" value="ATP_synt_b"/>
    <property type="match status" value="1"/>
</dbReference>
<dbReference type="GO" id="GO:0005886">
    <property type="term" value="C:plasma membrane"/>
    <property type="evidence" value="ECO:0007669"/>
    <property type="project" value="UniProtKB-SubCell"/>
</dbReference>
<keyword evidence="2 12" id="KW-0813">Transport</keyword>
<proteinExistence type="inferred from homology"/>
<dbReference type="GO" id="GO:0046933">
    <property type="term" value="F:proton-transporting ATP synthase activity, rotational mechanism"/>
    <property type="evidence" value="ECO:0007669"/>
    <property type="project" value="UniProtKB-UniRule"/>
</dbReference>
<keyword evidence="5 12" id="KW-0375">Hydrogen ion transport</keyword>
<name>A0A0G0DAA6_9BACT</name>
<evidence type="ECO:0000256" key="2">
    <source>
        <dbReference type="ARBA" id="ARBA00022448"/>
    </source>
</evidence>
<dbReference type="InterPro" id="IPR002146">
    <property type="entry name" value="ATP_synth_b/b'su_bac/chlpt"/>
</dbReference>
<dbReference type="EMBL" id="LBQW01000014">
    <property type="protein sequence ID" value="KKP85561.1"/>
    <property type="molecule type" value="Genomic_DNA"/>
</dbReference>
<comment type="function">
    <text evidence="12">Component of the F(0) channel, it forms part of the peripheral stalk, linking F(1) to F(0).</text>
</comment>
<dbReference type="Gene3D" id="6.10.250.1580">
    <property type="match status" value="1"/>
</dbReference>
<evidence type="ECO:0000256" key="12">
    <source>
        <dbReference type="HAMAP-Rule" id="MF_01398"/>
    </source>
</evidence>
<organism evidence="15 16">
    <name type="scientific">Candidatus Nomurabacteria bacterium GW2011_GWA1_35_8</name>
    <dbReference type="NCBI Taxonomy" id="1618727"/>
    <lineage>
        <taxon>Bacteria</taxon>
        <taxon>Candidatus Nomuraibacteriota</taxon>
    </lineage>
</organism>
<evidence type="ECO:0000256" key="3">
    <source>
        <dbReference type="ARBA" id="ARBA00022547"/>
    </source>
</evidence>
<comment type="function">
    <text evidence="10 12">F(1)F(0) ATP synthase produces ATP from ADP in the presence of a proton or sodium gradient. F-type ATPases consist of two structural domains, F(1) containing the extramembraneous catalytic core and F(0) containing the membrane proton channel, linked together by a central stalk and a peripheral stalk. During catalysis, ATP synthesis in the catalytic domain of F(1) is coupled via a rotary mechanism of the central stalk subunits to proton translocation.</text>
</comment>
<evidence type="ECO:0000313" key="16">
    <source>
        <dbReference type="Proteomes" id="UP000186383"/>
    </source>
</evidence>
<evidence type="ECO:0000256" key="5">
    <source>
        <dbReference type="ARBA" id="ARBA00022781"/>
    </source>
</evidence>
<evidence type="ECO:0000256" key="1">
    <source>
        <dbReference type="ARBA" id="ARBA00005513"/>
    </source>
</evidence>
<dbReference type="CDD" id="cd06503">
    <property type="entry name" value="ATP-synt_Fo_b"/>
    <property type="match status" value="1"/>
</dbReference>
<protein>
    <recommendedName>
        <fullName evidence="12">ATP synthase subunit b</fullName>
    </recommendedName>
    <alternativeName>
        <fullName evidence="12">ATP synthase F(0) sector subunit b</fullName>
    </alternativeName>
    <alternativeName>
        <fullName evidence="12">ATPase subunit I</fullName>
    </alternativeName>
    <alternativeName>
        <fullName evidence="12">F-type ATPase subunit b</fullName>
        <shortName evidence="12">F-ATPase subunit b</shortName>
    </alternativeName>
</protein>
<feature type="coiled-coil region" evidence="14">
    <location>
        <begin position="52"/>
        <end position="86"/>
    </location>
</feature>
<keyword evidence="3 12" id="KW-0138">CF(0)</keyword>
<sequence length="163" mass="18473">MESIINTFHIDLKIILAQVFNFGIVFAVLYLYALKPLNKLMKERSEKIEKGISDAKSNAEILNNTKAEYEEALSKARREADKIFQEGKKEAEAKKALMIEKTKDEVALMIQDGKKNLENEKIKMVAQATEEITSLSVKIAEKILGSKIDGSFDEKTMKELNNM</sequence>
<dbReference type="AlphaFoldDB" id="A0A0G0DAA6"/>
<dbReference type="GO" id="GO:0012505">
    <property type="term" value="C:endomembrane system"/>
    <property type="evidence" value="ECO:0007669"/>
    <property type="project" value="UniProtKB-SubCell"/>
</dbReference>
<comment type="similarity">
    <text evidence="1 12 13">Belongs to the ATPase B chain family.</text>
</comment>
<evidence type="ECO:0000256" key="7">
    <source>
        <dbReference type="ARBA" id="ARBA00023065"/>
    </source>
</evidence>
<dbReference type="Pfam" id="PF00430">
    <property type="entry name" value="ATP-synt_B"/>
    <property type="match status" value="1"/>
</dbReference>
<dbReference type="Proteomes" id="UP000186383">
    <property type="component" value="Unassembled WGS sequence"/>
</dbReference>
<keyword evidence="9 12" id="KW-0066">ATP synthesis</keyword>
<keyword evidence="12" id="KW-1003">Cell membrane</keyword>
<dbReference type="InterPro" id="IPR005864">
    <property type="entry name" value="ATP_synth_F0_bsu_bac"/>
</dbReference>
<evidence type="ECO:0000313" key="15">
    <source>
        <dbReference type="EMBL" id="KKP85561.1"/>
    </source>
</evidence>
<keyword evidence="8 12" id="KW-0472">Membrane</keyword>
<keyword evidence="14" id="KW-0175">Coiled coil</keyword>
<reference evidence="15 16" key="1">
    <citation type="journal article" date="2015" name="Nature">
        <title>rRNA introns, odd ribosomes, and small enigmatic genomes across a large radiation of phyla.</title>
        <authorList>
            <person name="Brown C.T."/>
            <person name="Hug L.A."/>
            <person name="Thomas B.C."/>
            <person name="Sharon I."/>
            <person name="Castelle C.J."/>
            <person name="Singh A."/>
            <person name="Wilkins M.J."/>
            <person name="Williams K.H."/>
            <person name="Banfield J.F."/>
        </authorList>
    </citation>
    <scope>NUCLEOTIDE SEQUENCE [LARGE SCALE GENOMIC DNA]</scope>
</reference>
<evidence type="ECO:0000256" key="13">
    <source>
        <dbReference type="RuleBase" id="RU003848"/>
    </source>
</evidence>
<keyword evidence="4 12" id="KW-0812">Transmembrane</keyword>
<dbReference type="PANTHER" id="PTHR33445">
    <property type="entry name" value="ATP SYNTHASE SUBUNIT B', CHLOROPLASTIC"/>
    <property type="match status" value="1"/>
</dbReference>